<dbReference type="RefSeq" id="WP_173130785.1">
    <property type="nucleotide sequence ID" value="NZ_JABRWJ010000009.1"/>
</dbReference>
<evidence type="ECO:0000313" key="3">
    <source>
        <dbReference type="Proteomes" id="UP000737171"/>
    </source>
</evidence>
<dbReference type="EMBL" id="JABRWJ010000009">
    <property type="protein sequence ID" value="NRF70850.1"/>
    <property type="molecule type" value="Genomic_DNA"/>
</dbReference>
<reference evidence="2 3" key="1">
    <citation type="submission" date="2020-05" db="EMBL/GenBank/DDBJ databases">
        <title>Aquincola sp. isolate from soil.</title>
        <authorList>
            <person name="Han J."/>
            <person name="Kim D.-U."/>
        </authorList>
    </citation>
    <scope>NUCLEOTIDE SEQUENCE [LARGE SCALE GENOMIC DNA]</scope>
    <source>
        <strain evidence="2 3">S2</strain>
    </source>
</reference>
<feature type="domain" description="AB hydrolase-1" evidence="1">
    <location>
        <begin position="72"/>
        <end position="184"/>
    </location>
</feature>
<dbReference type="SUPFAM" id="SSF53474">
    <property type="entry name" value="alpha/beta-Hydrolases"/>
    <property type="match status" value="1"/>
</dbReference>
<protein>
    <recommendedName>
        <fullName evidence="1">AB hydrolase-1 domain-containing protein</fullName>
    </recommendedName>
</protein>
<dbReference type="Proteomes" id="UP000737171">
    <property type="component" value="Unassembled WGS sequence"/>
</dbReference>
<evidence type="ECO:0000259" key="1">
    <source>
        <dbReference type="Pfam" id="PF00561"/>
    </source>
</evidence>
<name>A0ABX2EQB3_9BURK</name>
<comment type="caution">
    <text evidence="2">The sequence shown here is derived from an EMBL/GenBank/DDBJ whole genome shotgun (WGS) entry which is preliminary data.</text>
</comment>
<keyword evidence="3" id="KW-1185">Reference proteome</keyword>
<dbReference type="Pfam" id="PF00561">
    <property type="entry name" value="Abhydrolase_1"/>
    <property type="match status" value="1"/>
</dbReference>
<dbReference type="InterPro" id="IPR000073">
    <property type="entry name" value="AB_hydrolase_1"/>
</dbReference>
<dbReference type="Gene3D" id="3.40.50.1820">
    <property type="entry name" value="alpha/beta hydrolase"/>
    <property type="match status" value="2"/>
</dbReference>
<sequence>MRAVAGPLGTLLLVAVVVYAALCLLMFLMQRSLLYYPTPPSAAPQARLQANGIELRFAERPRAGPRALLYFGGNAEDPSHSLPELAAAFPDDAIYALHYRGYAGSPGTPSEAALHADAQALFDALQRRHAQITLIGRSLGSGLALRLAAERPVERVVLVTPYDSISAIAARHYPWLPVRWLLQDRYEAWRDAPRVKAPTLLLLASDDTLIPRQHGEALSRHFAPGIATVRVLAGTDHDSIGADPAYWRALQSRGE</sequence>
<proteinExistence type="predicted"/>
<dbReference type="PANTHER" id="PTHR12277">
    <property type="entry name" value="ALPHA/BETA HYDROLASE DOMAIN-CONTAINING PROTEIN"/>
    <property type="match status" value="1"/>
</dbReference>
<evidence type="ECO:0000313" key="2">
    <source>
        <dbReference type="EMBL" id="NRF70850.1"/>
    </source>
</evidence>
<dbReference type="PANTHER" id="PTHR12277:SF81">
    <property type="entry name" value="PROTEIN ABHD13"/>
    <property type="match status" value="1"/>
</dbReference>
<gene>
    <name evidence="2" type="ORF">HLB44_27980</name>
</gene>
<dbReference type="InterPro" id="IPR029058">
    <property type="entry name" value="AB_hydrolase_fold"/>
</dbReference>
<accession>A0ABX2EQB3</accession>
<organism evidence="2 3">
    <name type="scientific">Pseudaquabacterium terrae</name>
    <dbReference type="NCBI Taxonomy" id="2732868"/>
    <lineage>
        <taxon>Bacteria</taxon>
        <taxon>Pseudomonadati</taxon>
        <taxon>Pseudomonadota</taxon>
        <taxon>Betaproteobacteria</taxon>
        <taxon>Burkholderiales</taxon>
        <taxon>Sphaerotilaceae</taxon>
        <taxon>Pseudaquabacterium</taxon>
    </lineage>
</organism>